<evidence type="ECO:0000313" key="3">
    <source>
        <dbReference type="Proteomes" id="UP000008181"/>
    </source>
</evidence>
<feature type="region of interest" description="Disordered" evidence="1">
    <location>
        <begin position="164"/>
        <end position="199"/>
    </location>
</feature>
<proteinExistence type="predicted"/>
<feature type="region of interest" description="Disordered" evidence="1">
    <location>
        <begin position="408"/>
        <end position="461"/>
    </location>
</feature>
<gene>
    <name evidence="2" type="ORF">THITE_159816</name>
</gene>
<organism evidence="2 3">
    <name type="scientific">Thermothielavioides terrestris (strain ATCC 38088 / NRRL 8126)</name>
    <name type="common">Thielavia terrestris</name>
    <dbReference type="NCBI Taxonomy" id="578455"/>
    <lineage>
        <taxon>Eukaryota</taxon>
        <taxon>Fungi</taxon>
        <taxon>Dikarya</taxon>
        <taxon>Ascomycota</taxon>
        <taxon>Pezizomycotina</taxon>
        <taxon>Sordariomycetes</taxon>
        <taxon>Sordariomycetidae</taxon>
        <taxon>Sordariales</taxon>
        <taxon>Chaetomiaceae</taxon>
        <taxon>Thermothielavioides</taxon>
        <taxon>Thermothielavioides terrestris</taxon>
    </lineage>
</organism>
<dbReference type="OrthoDB" id="4588983at2759"/>
<reference evidence="2 3" key="1">
    <citation type="journal article" date="2011" name="Nat. Biotechnol.">
        <title>Comparative genomic analysis of the thermophilic biomass-degrading fungi Myceliophthora thermophila and Thielavia terrestris.</title>
        <authorList>
            <person name="Berka R.M."/>
            <person name="Grigoriev I.V."/>
            <person name="Otillar R."/>
            <person name="Salamov A."/>
            <person name="Grimwood J."/>
            <person name="Reid I."/>
            <person name="Ishmael N."/>
            <person name="John T."/>
            <person name="Darmond C."/>
            <person name="Moisan M.-C."/>
            <person name="Henrissat B."/>
            <person name="Coutinho P.M."/>
            <person name="Lombard V."/>
            <person name="Natvig D.O."/>
            <person name="Lindquist E."/>
            <person name="Schmutz J."/>
            <person name="Lucas S."/>
            <person name="Harris P."/>
            <person name="Powlowski J."/>
            <person name="Bellemare A."/>
            <person name="Taylor D."/>
            <person name="Butler G."/>
            <person name="de Vries R.P."/>
            <person name="Allijn I.E."/>
            <person name="van den Brink J."/>
            <person name="Ushinsky S."/>
            <person name="Storms R."/>
            <person name="Powell A.J."/>
            <person name="Paulsen I.T."/>
            <person name="Elbourne L.D.H."/>
            <person name="Baker S.E."/>
            <person name="Magnuson J."/>
            <person name="LaBoissiere S."/>
            <person name="Clutterbuck A.J."/>
            <person name="Martinez D."/>
            <person name="Wogulis M."/>
            <person name="de Leon A.L."/>
            <person name="Rey M.W."/>
            <person name="Tsang A."/>
        </authorList>
    </citation>
    <scope>NUCLEOTIDE SEQUENCE [LARGE SCALE GENOMIC DNA]</scope>
    <source>
        <strain evidence="3">ATCC 38088 / NRRL 8126</strain>
    </source>
</reference>
<accession>G2R6S8</accession>
<feature type="compositionally biased region" description="Basic and acidic residues" evidence="1">
    <location>
        <begin position="408"/>
        <end position="439"/>
    </location>
</feature>
<feature type="region of interest" description="Disordered" evidence="1">
    <location>
        <begin position="1"/>
        <end position="46"/>
    </location>
</feature>
<dbReference type="KEGG" id="ttt:THITE_159816"/>
<dbReference type="Proteomes" id="UP000008181">
    <property type="component" value="Chromosome 3"/>
</dbReference>
<evidence type="ECO:0000313" key="2">
    <source>
        <dbReference type="EMBL" id="AEO68506.1"/>
    </source>
</evidence>
<evidence type="ECO:0000256" key="1">
    <source>
        <dbReference type="SAM" id="MobiDB-lite"/>
    </source>
</evidence>
<sequence>MSDIASKPRLASGGSSDPTKEQDTQEPSGDTTPTIPQSQDYRVFPPAGTPELVLSVSDVSPPSFALDLGHSFSVYTENLLIQGDFRTSNGNLVISTHSLDVAPTPSGKKYQINCSGSDGGKVLPAGLAGKPQDGRDGGPGGTLQCVVEDIGLDDVLKGVDLAARGGSGSDGEEIEIQSDSNEGKTKSWEAGGKGGNGADGGRVQVLVGNDYTAILSQLSDLYRSLSASSPSARALYDLKTLLTTIRRNPQYTSLDDLAPRLDKLDAAIQTGKPGEVKTPLQDLAVRFEREGDLVKVRIKPRINVSGGVGGMGGLGTKVRGRNGTRGKDGTSSVDFFTGDSASVRQTDIILAHPDQCRMLLEKAKGLYSLDDISSTVDCHTLLARLQRRLFFLRQLQRDDKLYQAYVSAEKEDGEAPEKKGGETAERKDEEMAGERDKKAGHNRLFLPPGPPPSNTNPNPEATSIVSLRQVLAEASGLVTQIDNGLDYYGHVGAYAPMLSYNTYKELTNSLLESAKQAEKAYDKFTAEDAKQEARRDALQAMQTQCKKGIQIAEDTIAILKAELKKTEDTVASLTIPLKAAKSKLHDQIEHEKDKINKSFNLFKMPFSNIVDALSMVIFCPKAPMAAAQTAGLLWKAGTNVPDDKGQLINKTYLVNQVTQIEARTDALDEGLKSRDDGSVDIADPGASKLITARDDMMKLLQQYTSFLGSNELEDVEKTFDNYISLVEQRNTAVLHYNACVNLWYTNQQHEAYYTHKRDSLSDTVIKTIDPNLPAIHIFVQKAYSDSVAAVMEALYRAQRSYRFAALTFDSPLSAALGGAPSGAIRHADLDRASKGILNAYFHALDAWGRAPQDFHGVTWPLSEDEWAALQTTQGAYVVIPPATAGQSEAQHPFAGKCNVRVTRARLFVTGAARTASGFLSARLMHSGAETVVDAANAQFQFYHNPITREFRYRIAAGEFEPDVDTTVDGDMSEGGESKDDSFALVGPFTTWSIDLASNGGLDLSEATGAYFKFYGKCYPFE</sequence>
<dbReference type="EMBL" id="CP003011">
    <property type="protein sequence ID" value="AEO68506.1"/>
    <property type="molecule type" value="Genomic_DNA"/>
</dbReference>
<feature type="compositionally biased region" description="Polar residues" evidence="1">
    <location>
        <begin position="25"/>
        <end position="40"/>
    </location>
</feature>
<dbReference type="eggNOG" id="ENOG502SKEC">
    <property type="taxonomic scope" value="Eukaryota"/>
</dbReference>
<dbReference type="HOGENOM" id="CLU_309033_0_0_1"/>
<dbReference type="AlphaFoldDB" id="G2R6S8"/>
<dbReference type="GeneID" id="11518553"/>
<protein>
    <submittedName>
        <fullName evidence="2">Uncharacterized protein</fullName>
    </submittedName>
</protein>
<dbReference type="RefSeq" id="XP_003654842.1">
    <property type="nucleotide sequence ID" value="XM_003654794.1"/>
</dbReference>
<name>G2R6S8_THETT</name>
<keyword evidence="3" id="KW-1185">Reference proteome</keyword>